<reference evidence="1" key="1">
    <citation type="submission" date="2022-06" db="EMBL/GenBank/DDBJ databases">
        <title>Phylogenomic reconstructions and comparative analyses of Kickxellomycotina fungi.</title>
        <authorList>
            <person name="Reynolds N.K."/>
            <person name="Stajich J.E."/>
            <person name="Barry K."/>
            <person name="Grigoriev I.V."/>
            <person name="Crous P."/>
            <person name="Smith M.E."/>
        </authorList>
    </citation>
    <scope>NUCLEOTIDE SEQUENCE</scope>
    <source>
        <strain evidence="1">RSA 2271</strain>
    </source>
</reference>
<organism evidence="1 2">
    <name type="scientific">Spiromyces aspiralis</name>
    <dbReference type="NCBI Taxonomy" id="68401"/>
    <lineage>
        <taxon>Eukaryota</taxon>
        <taxon>Fungi</taxon>
        <taxon>Fungi incertae sedis</taxon>
        <taxon>Zoopagomycota</taxon>
        <taxon>Kickxellomycotina</taxon>
        <taxon>Kickxellomycetes</taxon>
        <taxon>Kickxellales</taxon>
        <taxon>Kickxellaceae</taxon>
        <taxon>Spiromyces</taxon>
    </lineage>
</organism>
<dbReference type="EMBL" id="JAMZIH010005417">
    <property type="protein sequence ID" value="KAJ1675222.1"/>
    <property type="molecule type" value="Genomic_DNA"/>
</dbReference>
<comment type="caution">
    <text evidence="1">The sequence shown here is derived from an EMBL/GenBank/DDBJ whole genome shotgun (WGS) entry which is preliminary data.</text>
</comment>
<accession>A0ACC1HJ20</accession>
<evidence type="ECO:0000313" key="1">
    <source>
        <dbReference type="EMBL" id="KAJ1675222.1"/>
    </source>
</evidence>
<evidence type="ECO:0000313" key="2">
    <source>
        <dbReference type="Proteomes" id="UP001145114"/>
    </source>
</evidence>
<proteinExistence type="predicted"/>
<protein>
    <submittedName>
        <fullName evidence="1">Uncharacterized protein</fullName>
    </submittedName>
</protein>
<gene>
    <name evidence="1" type="ORF">EV182_001693</name>
</gene>
<sequence>MLEGCITKFFTYLGMGIFAYTLAKVASMLVDFTGITAVKLERFGAGKGYWAVITGCTDGIGKALAFELARKEFNLVLISRSQEKLEALAKELEALEVETKIYVVDFSKIAQENYDEIKQVLDSIPVGVLVNNVGLSYDHPSPLLELPAERGRDIIKINNLAMVEMTRIVLPQMRERKSGLIINNGSFSALVPTAYLTVYSASKAFVSVFSQALGLELEKEGIMVQHLNTYFVCSSMTKIKRPSFFIPSTEAYARNVIKYLGAPCGSILPFTSVPHFGHALIGFVSENLLPAKFLMERSFAINRGFYKRWLKRNSAAKAKAN</sequence>
<dbReference type="Proteomes" id="UP001145114">
    <property type="component" value="Unassembled WGS sequence"/>
</dbReference>
<name>A0ACC1HJ20_9FUNG</name>
<keyword evidence="2" id="KW-1185">Reference proteome</keyword>